<dbReference type="SMART" id="SM00960">
    <property type="entry name" value="Robl_LC7"/>
    <property type="match status" value="1"/>
</dbReference>
<dbReference type="Pfam" id="PF03259">
    <property type="entry name" value="Robl_LC7"/>
    <property type="match status" value="1"/>
</dbReference>
<evidence type="ECO:0000313" key="3">
    <source>
        <dbReference type="Proteomes" id="UP000280935"/>
    </source>
</evidence>
<dbReference type="Proteomes" id="UP000280935">
    <property type="component" value="Unassembled WGS sequence"/>
</dbReference>
<name>A0A3P1WXX1_9ACTN</name>
<organism evidence="2 3">
    <name type="scientific">Arachnia propionica</name>
    <dbReference type="NCBI Taxonomy" id="1750"/>
    <lineage>
        <taxon>Bacteria</taxon>
        <taxon>Bacillati</taxon>
        <taxon>Actinomycetota</taxon>
        <taxon>Actinomycetes</taxon>
        <taxon>Propionibacteriales</taxon>
        <taxon>Propionibacteriaceae</taxon>
        <taxon>Arachnia</taxon>
    </lineage>
</organism>
<dbReference type="GO" id="GO:0032008">
    <property type="term" value="P:positive regulation of TOR signaling"/>
    <property type="evidence" value="ECO:0007669"/>
    <property type="project" value="InterPro"/>
</dbReference>
<accession>A0A3P1WXX1</accession>
<evidence type="ECO:0000259" key="1">
    <source>
        <dbReference type="SMART" id="SM00960"/>
    </source>
</evidence>
<gene>
    <name evidence="2" type="ORF">EII35_04250</name>
</gene>
<dbReference type="Gene3D" id="3.30.450.30">
    <property type="entry name" value="Dynein light chain 2a, cytoplasmic"/>
    <property type="match status" value="1"/>
</dbReference>
<dbReference type="GO" id="GO:0005085">
    <property type="term" value="F:guanyl-nucleotide exchange factor activity"/>
    <property type="evidence" value="ECO:0007669"/>
    <property type="project" value="InterPro"/>
</dbReference>
<dbReference type="SUPFAM" id="SSF103196">
    <property type="entry name" value="Roadblock/LC7 domain"/>
    <property type="match status" value="1"/>
</dbReference>
<protein>
    <recommendedName>
        <fullName evidence="1">Roadblock/LAMTOR2 domain-containing protein</fullName>
    </recommendedName>
</protein>
<feature type="domain" description="Roadblock/LAMTOR2" evidence="1">
    <location>
        <begin position="7"/>
        <end position="97"/>
    </location>
</feature>
<dbReference type="AlphaFoldDB" id="A0A3P1WXX1"/>
<dbReference type="RefSeq" id="WP_125227212.1">
    <property type="nucleotide sequence ID" value="NZ_RQYT01000005.1"/>
</dbReference>
<dbReference type="OrthoDB" id="3727201at2"/>
<dbReference type="InterPro" id="IPR004942">
    <property type="entry name" value="Roadblock/LAMTOR2_dom"/>
</dbReference>
<sequence length="122" mass="12717">MSRIDQIEQLLKRLVALTPDLEGAILVTLDGLPIASALAGGTDEDRVAAMGAAALATGSRTVSELSRGELEQVLVKGSEGYIVHIAAGREAVLMGISNGLAKLGMILFEMKSTAKELARELA</sequence>
<dbReference type="PANTHER" id="PTHR13323">
    <property type="entry name" value="LATE ENDOSOMAL/LYSOSOMAL MP1 INTERACTING PROTEIN"/>
    <property type="match status" value="1"/>
</dbReference>
<reference evidence="2 3" key="1">
    <citation type="submission" date="2018-11" db="EMBL/GenBank/DDBJ databases">
        <title>Genomes From Bacteria Associated with the Canine Oral Cavity: a Test Case for Automated Genome-Based Taxonomic Assignment.</title>
        <authorList>
            <person name="Coil D.A."/>
            <person name="Jospin G."/>
            <person name="Darling A.E."/>
            <person name="Wallis C."/>
            <person name="Davis I.J."/>
            <person name="Harris S."/>
            <person name="Eisen J.A."/>
            <person name="Holcombe L.J."/>
            <person name="O'Flynn C."/>
        </authorList>
    </citation>
    <scope>NUCLEOTIDE SEQUENCE [LARGE SCALE GENOMIC DNA]</scope>
    <source>
        <strain evidence="2 3">OH2822_COT-296</strain>
    </source>
</reference>
<dbReference type="GO" id="GO:0060090">
    <property type="term" value="F:molecular adaptor activity"/>
    <property type="evidence" value="ECO:0007669"/>
    <property type="project" value="InterPro"/>
</dbReference>
<evidence type="ECO:0000313" key="2">
    <source>
        <dbReference type="EMBL" id="RRD50607.1"/>
    </source>
</evidence>
<proteinExistence type="predicted"/>
<dbReference type="EMBL" id="RQYT01000005">
    <property type="protein sequence ID" value="RRD50607.1"/>
    <property type="molecule type" value="Genomic_DNA"/>
</dbReference>
<comment type="caution">
    <text evidence="2">The sequence shown here is derived from an EMBL/GenBank/DDBJ whole genome shotgun (WGS) entry which is preliminary data.</text>
</comment>
<dbReference type="InterPro" id="IPR037587">
    <property type="entry name" value="LAMTOR2-like"/>
</dbReference>